<dbReference type="EMBL" id="JADCKC010000002">
    <property type="protein sequence ID" value="MBE5037498.1"/>
    <property type="molecule type" value="Genomic_DNA"/>
</dbReference>
<evidence type="ECO:0000256" key="2">
    <source>
        <dbReference type="ARBA" id="ARBA00022475"/>
    </source>
</evidence>
<gene>
    <name evidence="8" type="ORF">INF35_06850</name>
</gene>
<keyword evidence="3 6" id="KW-0812">Transmembrane</keyword>
<dbReference type="PIRSF" id="PIRSF018968">
    <property type="entry name" value="ABC_permease_BceB"/>
    <property type="match status" value="1"/>
</dbReference>
<feature type="domain" description="ABC3 transporter permease C-terminal" evidence="7">
    <location>
        <begin position="64"/>
        <end position="184"/>
    </location>
</feature>
<name>A0ABR9R2Z9_9FIRM</name>
<dbReference type="InterPro" id="IPR003838">
    <property type="entry name" value="ABC3_permease_C"/>
</dbReference>
<dbReference type="PANTHER" id="PTHR46795">
    <property type="entry name" value="ABC TRANSPORTER PERMEASE-RELATED-RELATED"/>
    <property type="match status" value="1"/>
</dbReference>
<feature type="transmembrane region" description="Helical" evidence="6">
    <location>
        <begin position="227"/>
        <end position="255"/>
    </location>
</feature>
<dbReference type="PANTHER" id="PTHR46795:SF3">
    <property type="entry name" value="ABC TRANSPORTER PERMEASE"/>
    <property type="match status" value="1"/>
</dbReference>
<comment type="subcellular location">
    <subcellularLocation>
        <location evidence="1 6">Cell membrane</location>
        <topology evidence="1 6">Multi-pass membrane protein</topology>
    </subcellularLocation>
</comment>
<keyword evidence="4 6" id="KW-1133">Transmembrane helix</keyword>
<feature type="transmembrane region" description="Helical" evidence="6">
    <location>
        <begin position="634"/>
        <end position="658"/>
    </location>
</feature>
<dbReference type="PROSITE" id="PS51257">
    <property type="entry name" value="PROKAR_LIPOPROTEIN"/>
    <property type="match status" value="1"/>
</dbReference>
<keyword evidence="6" id="KW-0813">Transport</keyword>
<proteinExistence type="inferred from homology"/>
<feature type="transmembrane region" description="Helical" evidence="6">
    <location>
        <begin position="599"/>
        <end position="622"/>
    </location>
</feature>
<evidence type="ECO:0000256" key="1">
    <source>
        <dbReference type="ARBA" id="ARBA00004651"/>
    </source>
</evidence>
<keyword evidence="2 6" id="KW-1003">Cell membrane</keyword>
<feature type="transmembrane region" description="Helical" evidence="6">
    <location>
        <begin position="202"/>
        <end position="221"/>
    </location>
</feature>
<dbReference type="InterPro" id="IPR027022">
    <property type="entry name" value="ABC_permease_BceB-typ"/>
</dbReference>
<reference evidence="8 9" key="1">
    <citation type="submission" date="2020-10" db="EMBL/GenBank/DDBJ databases">
        <title>ChiBAC.</title>
        <authorList>
            <person name="Zenner C."/>
            <person name="Hitch T.C.A."/>
            <person name="Clavel T."/>
        </authorList>
    </citation>
    <scope>NUCLEOTIDE SEQUENCE [LARGE SCALE GENOMIC DNA]</scope>
    <source>
        <strain evidence="8 9">DSM 109015</strain>
    </source>
</reference>
<dbReference type="Pfam" id="PF02687">
    <property type="entry name" value="FtsX"/>
    <property type="match status" value="1"/>
</dbReference>
<feature type="transmembrane region" description="Helical" evidence="6">
    <location>
        <begin position="150"/>
        <end position="173"/>
    </location>
</feature>
<evidence type="ECO:0000256" key="3">
    <source>
        <dbReference type="ARBA" id="ARBA00022692"/>
    </source>
</evidence>
<keyword evidence="9" id="KW-1185">Reference proteome</keyword>
<dbReference type="InterPro" id="IPR052536">
    <property type="entry name" value="ABC-4_Integral_Memb_Prot"/>
</dbReference>
<accession>A0ABR9R2Z9</accession>
<feature type="transmembrane region" description="Helical" evidence="6">
    <location>
        <begin position="288"/>
        <end position="311"/>
    </location>
</feature>
<evidence type="ECO:0000256" key="6">
    <source>
        <dbReference type="PIRNR" id="PIRNR018968"/>
    </source>
</evidence>
<feature type="transmembrane region" description="Helical" evidence="6">
    <location>
        <begin position="55"/>
        <end position="83"/>
    </location>
</feature>
<dbReference type="Proteomes" id="UP000768567">
    <property type="component" value="Unassembled WGS sequence"/>
</dbReference>
<evidence type="ECO:0000313" key="8">
    <source>
        <dbReference type="EMBL" id="MBE5037498.1"/>
    </source>
</evidence>
<keyword evidence="5 6" id="KW-0472">Membrane</keyword>
<evidence type="ECO:0000259" key="7">
    <source>
        <dbReference type="Pfam" id="PF02687"/>
    </source>
</evidence>
<feature type="transmembrane region" description="Helical" evidence="6">
    <location>
        <begin position="21"/>
        <end position="43"/>
    </location>
</feature>
<sequence length="668" mass="73465">MNKLGLYLRLATRNLFKNRQYYGPFFLTAAGCAAMCYIMRFLGYNDLVSTMRGSAYVQLMLGLGSFIMVFLVVWIMSYANGFVIRRRTKELALYGILGMEKRNVGAVLGLETLFLYLAGTALGVFGGALLSKLVLLLLLRLVRFEVTMGFSFSTAGAAETFAAFALLFLFLYLRNLRVVRKTSPIELLHTGSMGEREPKSRILLALFGLLTLAGGYAISFFTTNFLFVILLFFAAVALVIVGTHCLFGAGSVVVLKALRKNKALYYRPRNFTAISGLIYRMNQNARGLANICILATTVLVSVATTVCLYAGTGETIEKMYPNDLTLSVNFSDDGLTQENADAWEAPIRQAAADHGVTDGEMESFYLFAFGAQAAAGNVYTPALSAESQTADTPNLLFMTADDYSRLTGQTVTLAEGEILARGLYDSTDSLTIGDTTYHVVGEAEEFPAVNGGYSPCTVCIVVPGTNTLVNLREMLVQDSEYAPTVRRYLNLNTDKLDAAAIDECANALEAAANPAPSPDWLTSRSYVYSREGMRAELYNMNGSFVFLGIFLAIMFTMATVLIIYYKQLSEGYEDRDRFVILQQVGMSADEVRSTIRVQVLMVFFLPLVMAAVHLAAAFPILMRMVSAFGVTNTRLFLLCCLITLAGFALCYVAVYAMTSRKYYSIVKR</sequence>
<feature type="transmembrane region" description="Helical" evidence="6">
    <location>
        <begin position="104"/>
        <end position="130"/>
    </location>
</feature>
<comment type="similarity">
    <text evidence="6">Belongs to the ABC-4 integral membrane protein family.</text>
</comment>
<dbReference type="RefSeq" id="WP_193500888.1">
    <property type="nucleotide sequence ID" value="NZ_JADCKC010000002.1"/>
</dbReference>
<comment type="caution">
    <text evidence="8">The sequence shown here is derived from an EMBL/GenBank/DDBJ whole genome shotgun (WGS) entry which is preliminary data.</text>
</comment>
<evidence type="ECO:0000256" key="5">
    <source>
        <dbReference type="ARBA" id="ARBA00023136"/>
    </source>
</evidence>
<protein>
    <submittedName>
        <fullName evidence="8">ABC transporter permease</fullName>
    </submittedName>
</protein>
<feature type="transmembrane region" description="Helical" evidence="6">
    <location>
        <begin position="544"/>
        <end position="565"/>
    </location>
</feature>
<evidence type="ECO:0000256" key="4">
    <source>
        <dbReference type="ARBA" id="ARBA00022989"/>
    </source>
</evidence>
<evidence type="ECO:0000313" key="9">
    <source>
        <dbReference type="Proteomes" id="UP000768567"/>
    </source>
</evidence>
<organism evidence="8 9">
    <name type="scientific">Gemmiger gallinarum</name>
    <dbReference type="NCBI Taxonomy" id="2779354"/>
    <lineage>
        <taxon>Bacteria</taxon>
        <taxon>Bacillati</taxon>
        <taxon>Bacillota</taxon>
        <taxon>Clostridia</taxon>
        <taxon>Eubacteriales</taxon>
        <taxon>Gemmiger</taxon>
    </lineage>
</organism>